<dbReference type="KEGG" id="csr:Cspa_c42380"/>
<proteinExistence type="predicted"/>
<accession>M1MTE4</accession>
<dbReference type="eggNOG" id="ENOG50327WD">
    <property type="taxonomic scope" value="Bacteria"/>
</dbReference>
<dbReference type="OrthoDB" id="1915074at2"/>
<dbReference type="HOGENOM" id="CLU_2648167_0_0_9"/>
<sequence length="76" mass="9100">MRCWTVNLNLSFVEKYNIPFNSFVIKAEEKEEFLCKMDQVLIKIMELTKFKIDDISPFDYKELPEVIVEEYISIAE</sequence>
<dbReference type="PATRIC" id="fig|931276.5.peg.4269"/>
<dbReference type="AlphaFoldDB" id="M1MTE4"/>
<dbReference type="STRING" id="36745.CLSAP_39950"/>
<evidence type="ECO:0000313" key="2">
    <source>
        <dbReference type="Proteomes" id="UP000011728"/>
    </source>
</evidence>
<keyword evidence="2" id="KW-1185">Reference proteome</keyword>
<evidence type="ECO:0000313" key="1">
    <source>
        <dbReference type="EMBL" id="AGF57991.1"/>
    </source>
</evidence>
<reference evidence="1 2" key="1">
    <citation type="submission" date="2013-02" db="EMBL/GenBank/DDBJ databases">
        <title>Genome sequence of Clostridium saccharoperbutylacetonicum N1-4(HMT).</title>
        <authorList>
            <person name="Poehlein A."/>
            <person name="Daniel R."/>
        </authorList>
    </citation>
    <scope>NUCLEOTIDE SEQUENCE [LARGE SCALE GENOMIC DNA]</scope>
    <source>
        <strain evidence="2">N1-4(HMT)</strain>
    </source>
</reference>
<dbReference type="RefSeq" id="WP_015394302.1">
    <property type="nucleotide sequence ID" value="NC_020291.1"/>
</dbReference>
<name>M1MTE4_9CLOT</name>
<dbReference type="EMBL" id="CP004121">
    <property type="protein sequence ID" value="AGF57991.1"/>
    <property type="molecule type" value="Genomic_DNA"/>
</dbReference>
<protein>
    <submittedName>
        <fullName evidence="1">Uncharacterized protein</fullName>
    </submittedName>
</protein>
<gene>
    <name evidence="1" type="ORF">Cspa_c42380</name>
</gene>
<dbReference type="Proteomes" id="UP000011728">
    <property type="component" value="Chromosome"/>
</dbReference>
<organism evidence="1 2">
    <name type="scientific">Clostridium saccharoperbutylacetonicum N1-4(HMT)</name>
    <dbReference type="NCBI Taxonomy" id="931276"/>
    <lineage>
        <taxon>Bacteria</taxon>
        <taxon>Bacillati</taxon>
        <taxon>Bacillota</taxon>
        <taxon>Clostridia</taxon>
        <taxon>Eubacteriales</taxon>
        <taxon>Clostridiaceae</taxon>
        <taxon>Clostridium</taxon>
    </lineage>
</organism>